<comment type="caution">
    <text evidence="3">The sequence shown here is derived from an EMBL/GenBank/DDBJ whole genome shotgun (WGS) entry which is preliminary data.</text>
</comment>
<evidence type="ECO:0000313" key="4">
    <source>
        <dbReference type="Proteomes" id="UP001597319"/>
    </source>
</evidence>
<keyword evidence="1" id="KW-1133">Transmembrane helix</keyword>
<dbReference type="Gene3D" id="3.10.450.240">
    <property type="match status" value="1"/>
</dbReference>
<evidence type="ECO:0000313" key="3">
    <source>
        <dbReference type="EMBL" id="MFD2564924.1"/>
    </source>
</evidence>
<sequence>MKNSKFIVLLVFIAFLFFIDPIYAGPGGVIAKGLFKTWWGKILMLLVVIVLLPLIVYIKTVEYFKVRKTKKQLVQIGLKNKDFSWLNLEKNFSNIITRVYNAWGNEDMSEVKEYVNHWYWQNQQSAHLDKWKSNNLRNICDLQKINKIRPLYLELTNNDNYEGSKIVISFSGSIQDYLIDKETRKVVEGGLGYQDESHIWVMEYSEGRWLLDDIKEDNLSLAFAKMENVIPENILIAK</sequence>
<protein>
    <recommendedName>
        <fullName evidence="2">Tim44-like domain-containing protein</fullName>
    </recommendedName>
</protein>
<proteinExistence type="predicted"/>
<reference evidence="4" key="1">
    <citation type="journal article" date="2019" name="Int. J. Syst. Evol. Microbiol.">
        <title>The Global Catalogue of Microorganisms (GCM) 10K type strain sequencing project: providing services to taxonomists for standard genome sequencing and annotation.</title>
        <authorList>
            <consortium name="The Broad Institute Genomics Platform"/>
            <consortium name="The Broad Institute Genome Sequencing Center for Infectious Disease"/>
            <person name="Wu L."/>
            <person name="Ma J."/>
        </authorList>
    </citation>
    <scope>NUCLEOTIDE SEQUENCE [LARGE SCALE GENOMIC DNA]</scope>
    <source>
        <strain evidence="4">KCTC 52274</strain>
    </source>
</reference>
<dbReference type="SUPFAM" id="SSF54427">
    <property type="entry name" value="NTF2-like"/>
    <property type="match status" value="1"/>
</dbReference>
<accession>A0ABW5LK52</accession>
<keyword evidence="1" id="KW-0812">Transmembrane</keyword>
<organism evidence="3 4">
    <name type="scientific">Aquimarina rubra</name>
    <dbReference type="NCBI Taxonomy" id="1920033"/>
    <lineage>
        <taxon>Bacteria</taxon>
        <taxon>Pseudomonadati</taxon>
        <taxon>Bacteroidota</taxon>
        <taxon>Flavobacteriia</taxon>
        <taxon>Flavobacteriales</taxon>
        <taxon>Flavobacteriaceae</taxon>
        <taxon>Aquimarina</taxon>
    </lineage>
</organism>
<keyword evidence="1" id="KW-0472">Membrane</keyword>
<dbReference type="SMART" id="SM00978">
    <property type="entry name" value="Tim44"/>
    <property type="match status" value="1"/>
</dbReference>
<feature type="transmembrane region" description="Helical" evidence="1">
    <location>
        <begin position="40"/>
        <end position="58"/>
    </location>
</feature>
<dbReference type="EMBL" id="JBHULE010000035">
    <property type="protein sequence ID" value="MFD2564924.1"/>
    <property type="molecule type" value="Genomic_DNA"/>
</dbReference>
<feature type="domain" description="Tim44-like" evidence="2">
    <location>
        <begin position="69"/>
        <end position="216"/>
    </location>
</feature>
<evidence type="ECO:0000259" key="2">
    <source>
        <dbReference type="SMART" id="SM00978"/>
    </source>
</evidence>
<name>A0ABW5LK52_9FLAO</name>
<gene>
    <name evidence="3" type="ORF">ACFSR1_19765</name>
</gene>
<keyword evidence="4" id="KW-1185">Reference proteome</keyword>
<dbReference type="InterPro" id="IPR007379">
    <property type="entry name" value="Tim44-like_dom"/>
</dbReference>
<dbReference type="Proteomes" id="UP001597319">
    <property type="component" value="Unassembled WGS sequence"/>
</dbReference>
<dbReference type="InterPro" id="IPR032710">
    <property type="entry name" value="NTF2-like_dom_sf"/>
</dbReference>
<dbReference type="RefSeq" id="WP_378294774.1">
    <property type="nucleotide sequence ID" value="NZ_JBHULE010000035.1"/>
</dbReference>
<evidence type="ECO:0000256" key="1">
    <source>
        <dbReference type="SAM" id="Phobius"/>
    </source>
</evidence>